<dbReference type="RefSeq" id="WP_341467713.1">
    <property type="nucleotide sequence ID" value="NZ_CP128399.1"/>
</dbReference>
<dbReference type="Proteomes" id="UP000521676">
    <property type="component" value="Unassembled WGS sequence"/>
</dbReference>
<dbReference type="EMBL" id="JACATZ010000001">
    <property type="protein sequence ID" value="NWJ46460.1"/>
    <property type="molecule type" value="Genomic_DNA"/>
</dbReference>
<accession>A0A8T7M2G7</accession>
<evidence type="ECO:0000313" key="2">
    <source>
        <dbReference type="EMBL" id="WJW65828.1"/>
    </source>
</evidence>
<keyword evidence="4" id="KW-1185">Reference proteome</keyword>
<evidence type="ECO:0000313" key="4">
    <source>
        <dbReference type="Proteomes" id="UP001431572"/>
    </source>
</evidence>
<dbReference type="AlphaFoldDB" id="A0A8T7M2G7"/>
<evidence type="ECO:0000313" key="3">
    <source>
        <dbReference type="Proteomes" id="UP000521676"/>
    </source>
</evidence>
<reference evidence="2" key="2">
    <citation type="journal article" date="2024" name="Nature">
        <title>Anoxygenic phototroph of the Chloroflexota uses a type I reaction centre.</title>
        <authorList>
            <person name="Tsuji J.M."/>
            <person name="Shaw N.A."/>
            <person name="Nagashima S."/>
            <person name="Venkiteswaran J.J."/>
            <person name="Schiff S.L."/>
            <person name="Watanabe T."/>
            <person name="Fukui M."/>
            <person name="Hanada S."/>
            <person name="Tank M."/>
            <person name="Neufeld J.D."/>
        </authorList>
    </citation>
    <scope>NUCLEOTIDE SEQUENCE</scope>
    <source>
        <strain evidence="2">L227-S17</strain>
    </source>
</reference>
<organism evidence="1 3">
    <name type="scientific">Candidatus Chlorohelix allophototropha</name>
    <dbReference type="NCBI Taxonomy" id="3003348"/>
    <lineage>
        <taxon>Bacteria</taxon>
        <taxon>Bacillati</taxon>
        <taxon>Chloroflexota</taxon>
        <taxon>Chloroflexia</taxon>
        <taxon>Candidatus Chloroheliales</taxon>
        <taxon>Candidatus Chloroheliaceae</taxon>
        <taxon>Candidatus Chlorohelix</taxon>
    </lineage>
</organism>
<dbReference type="Proteomes" id="UP001431572">
    <property type="component" value="Chromosome 1"/>
</dbReference>
<gene>
    <name evidence="1" type="ORF">HXX08_11325</name>
    <name evidence="2" type="ORF">OZ401_001607</name>
</gene>
<reference evidence="1 3" key="1">
    <citation type="submission" date="2020-06" db="EMBL/GenBank/DDBJ databases">
        <title>Anoxygenic phototrophic Chloroflexota member uses a Type I reaction center.</title>
        <authorList>
            <person name="Tsuji J.M."/>
            <person name="Shaw N.A."/>
            <person name="Nagashima S."/>
            <person name="Venkiteswaran J."/>
            <person name="Schiff S.L."/>
            <person name="Hanada S."/>
            <person name="Tank M."/>
            <person name="Neufeld J.D."/>
        </authorList>
    </citation>
    <scope>NUCLEOTIDE SEQUENCE [LARGE SCALE GENOMIC DNA]</scope>
    <source>
        <strain evidence="1">L227-S17</strain>
    </source>
</reference>
<sequence length="252" mass="25574">MPTTANVTFSNQYLTPVMDSEDARLIDVNIVASQTLARGTVLGETLGANGLAYLNITGAPTGGTFTLTYGAQTTAAIAYNALPEAIYTALAALSTIGAGNVAVTGTGPINLTPIRVELVGALANTVTTAITATSAGLTGGTSPTVVVTTVRNGSVGTPGTYKPYNLANTDGSQVARGFLMYDITTDASGNITITSTSGQTGNDLLMTSKATPMYVSGTFYSQDLTGFDPNAMLTLGAHLIEGNTSNGIVRIG</sequence>
<proteinExistence type="predicted"/>
<name>A0A8T7M2G7_9CHLR</name>
<protein>
    <submittedName>
        <fullName evidence="1">Uncharacterized protein</fullName>
    </submittedName>
</protein>
<dbReference type="EMBL" id="CP128399">
    <property type="protein sequence ID" value="WJW65828.1"/>
    <property type="molecule type" value="Genomic_DNA"/>
</dbReference>
<evidence type="ECO:0000313" key="1">
    <source>
        <dbReference type="EMBL" id="NWJ46460.1"/>
    </source>
</evidence>